<evidence type="ECO:0000256" key="6">
    <source>
        <dbReference type="ARBA" id="ARBA00023004"/>
    </source>
</evidence>
<feature type="region of interest" description="Disordered" evidence="7">
    <location>
        <begin position="1"/>
        <end position="26"/>
    </location>
</feature>
<evidence type="ECO:0000259" key="8">
    <source>
        <dbReference type="Pfam" id="PF02668"/>
    </source>
</evidence>
<comment type="cofactor">
    <cofactor evidence="1">
        <name>Fe(2+)</name>
        <dbReference type="ChEBI" id="CHEBI:29033"/>
    </cofactor>
</comment>
<dbReference type="GO" id="GO:0046872">
    <property type="term" value="F:metal ion binding"/>
    <property type="evidence" value="ECO:0007669"/>
    <property type="project" value="UniProtKB-KW"/>
</dbReference>
<proteinExistence type="inferred from homology"/>
<feature type="domain" description="TauD/TfdA-like" evidence="8">
    <location>
        <begin position="109"/>
        <end position="367"/>
    </location>
</feature>
<dbReference type="OrthoDB" id="10257314at2759"/>
<dbReference type="Pfam" id="PF02668">
    <property type="entry name" value="TauD"/>
    <property type="match status" value="1"/>
</dbReference>
<dbReference type="PANTHER" id="PTHR30468:SF31">
    <property type="entry name" value="ALPHA-KETOGLUTARATE-DEPENDENT SULFONATE DIOXYGENASE-RELATED"/>
    <property type="match status" value="1"/>
</dbReference>
<dbReference type="EMBL" id="NDIQ01000001">
    <property type="protein sequence ID" value="PRT52853.1"/>
    <property type="molecule type" value="Genomic_DNA"/>
</dbReference>
<evidence type="ECO:0000256" key="1">
    <source>
        <dbReference type="ARBA" id="ARBA00001954"/>
    </source>
</evidence>
<dbReference type="Gene3D" id="3.60.130.10">
    <property type="entry name" value="Clavaminate synthase-like"/>
    <property type="match status" value="1"/>
</dbReference>
<evidence type="ECO:0000256" key="2">
    <source>
        <dbReference type="ARBA" id="ARBA00005896"/>
    </source>
</evidence>
<keyword evidence="10" id="KW-1185">Reference proteome</keyword>
<keyword evidence="5" id="KW-0560">Oxidoreductase</keyword>
<dbReference type="GO" id="GO:0005737">
    <property type="term" value="C:cytoplasm"/>
    <property type="evidence" value="ECO:0007669"/>
    <property type="project" value="TreeGrafter"/>
</dbReference>
<accession>A0A2T0FCW4</accession>
<gene>
    <name evidence="9" type="ORF">B9G98_00473</name>
</gene>
<keyword evidence="4 9" id="KW-0223">Dioxygenase</keyword>
<evidence type="ECO:0000256" key="7">
    <source>
        <dbReference type="SAM" id="MobiDB-lite"/>
    </source>
</evidence>
<dbReference type="InterPro" id="IPR051323">
    <property type="entry name" value="AtsK-like"/>
</dbReference>
<dbReference type="InterPro" id="IPR042098">
    <property type="entry name" value="TauD-like_sf"/>
</dbReference>
<evidence type="ECO:0000313" key="9">
    <source>
        <dbReference type="EMBL" id="PRT52853.1"/>
    </source>
</evidence>
<dbReference type="SUPFAM" id="SSF51197">
    <property type="entry name" value="Clavaminate synthase-like"/>
    <property type="match status" value="1"/>
</dbReference>
<dbReference type="STRING" id="45607.A0A2T0FCW4"/>
<dbReference type="InterPro" id="IPR003819">
    <property type="entry name" value="TauD/TfdA-like"/>
</dbReference>
<evidence type="ECO:0000256" key="3">
    <source>
        <dbReference type="ARBA" id="ARBA00022723"/>
    </source>
</evidence>
<dbReference type="GO" id="GO:0016706">
    <property type="term" value="F:2-oxoglutarate-dependent dioxygenase activity"/>
    <property type="evidence" value="ECO:0007669"/>
    <property type="project" value="TreeGrafter"/>
</dbReference>
<comment type="similarity">
    <text evidence="2">Belongs to the TfdA dioxygenase family.</text>
</comment>
<comment type="caution">
    <text evidence="9">The sequence shown here is derived from an EMBL/GenBank/DDBJ whole genome shotgun (WGS) entry which is preliminary data.</text>
</comment>
<keyword evidence="6" id="KW-0408">Iron</keyword>
<reference evidence="9 10" key="1">
    <citation type="submission" date="2017-04" db="EMBL/GenBank/DDBJ databases">
        <title>Genome sequencing of [Candida] sorbophila.</title>
        <authorList>
            <person name="Ahn J.O."/>
        </authorList>
    </citation>
    <scope>NUCLEOTIDE SEQUENCE [LARGE SCALE GENOMIC DNA]</scope>
    <source>
        <strain evidence="9 10">DS02</strain>
    </source>
</reference>
<dbReference type="GeneID" id="36514222"/>
<sequence length="395" mass="44482">MAPPPTAATATRNTIDSLPREPSSDIKTQPLVDVDALLGKVAGYEEIIRHYFSLIPAQHARNYEYAHLKAGFPEPATPWQPLEEIPIPQDRGLFADPEYKELFAAATNVEHINPTFGTILHGVVLSKLNDEQKDQLARLVSFRGVVFFRDQKEIGVDELLELGKYYGPLQRTGSTAVPVGAVENEELYSIHVVDATEKPVQKTLSQTDLWHSDVSFEIQPASYTFLKLLQGPLSYATYDEVSRPLAEYLEKLTASHSSQWQVDAVRDSGFRPRREAVNNSHPIVRTHPVTGLKSVYVNPLFTSKIDGVSKQESNAILNYIYQVLTTNIADSVRWKWRKNDIAVWDNRVTNHAGSYGTYPHYRHAIRVTVTGETPTFNGGMSQRDFYTEKLKDLTI</sequence>
<name>A0A2T0FCW4_9ASCO</name>
<keyword evidence="3" id="KW-0479">Metal-binding</keyword>
<organism evidence="9 10">
    <name type="scientific">Wickerhamiella sorbophila</name>
    <dbReference type="NCBI Taxonomy" id="45607"/>
    <lineage>
        <taxon>Eukaryota</taxon>
        <taxon>Fungi</taxon>
        <taxon>Dikarya</taxon>
        <taxon>Ascomycota</taxon>
        <taxon>Saccharomycotina</taxon>
        <taxon>Dipodascomycetes</taxon>
        <taxon>Dipodascales</taxon>
        <taxon>Trichomonascaceae</taxon>
        <taxon>Wickerhamiella</taxon>
    </lineage>
</organism>
<dbReference type="PANTHER" id="PTHR30468">
    <property type="entry name" value="ALPHA-KETOGLUTARATE-DEPENDENT SULFONATE DIOXYGENASE"/>
    <property type="match status" value="1"/>
</dbReference>
<dbReference type="RefSeq" id="XP_024662799.1">
    <property type="nucleotide sequence ID" value="XM_024807031.1"/>
</dbReference>
<protein>
    <submittedName>
        <fullName evidence="9">Alpha-ketoglutarate-dependent sulfonate dioxygenase</fullName>
    </submittedName>
</protein>
<evidence type="ECO:0000256" key="4">
    <source>
        <dbReference type="ARBA" id="ARBA00022964"/>
    </source>
</evidence>
<dbReference type="AlphaFoldDB" id="A0A2T0FCW4"/>
<evidence type="ECO:0000256" key="5">
    <source>
        <dbReference type="ARBA" id="ARBA00023002"/>
    </source>
</evidence>
<evidence type="ECO:0000313" key="10">
    <source>
        <dbReference type="Proteomes" id="UP000238350"/>
    </source>
</evidence>
<dbReference type="Proteomes" id="UP000238350">
    <property type="component" value="Unassembled WGS sequence"/>
</dbReference>